<evidence type="ECO:0000313" key="3">
    <source>
        <dbReference type="EMBL" id="WMS86092.1"/>
    </source>
</evidence>
<organism evidence="3 4">
    <name type="scientific">Pleionea litopenaei</name>
    <dbReference type="NCBI Taxonomy" id="3070815"/>
    <lineage>
        <taxon>Bacteria</taxon>
        <taxon>Pseudomonadati</taxon>
        <taxon>Pseudomonadota</taxon>
        <taxon>Gammaproteobacteria</taxon>
        <taxon>Oceanospirillales</taxon>
        <taxon>Pleioneaceae</taxon>
        <taxon>Pleionea</taxon>
    </lineage>
</organism>
<sequence>MPRKLKRSKDLFTIDSSWSKFRRAWLCRLSCLSLLFGSGFAHAINELNENFADQEFIDYFSQAFQQKREQAEQRLETLAAHLNLTPEQQPAWNKLKLTLLEQVENRIKRRQQLRQLKQTQESFTTQQMLQLRQSHMKIRLKETRQTQQVVDVLYPLLNQEQQTLFD</sequence>
<dbReference type="KEGG" id="plei:Q9312_12775"/>
<dbReference type="InterPro" id="IPR012899">
    <property type="entry name" value="LTXXQ"/>
</dbReference>
<evidence type="ECO:0000313" key="4">
    <source>
        <dbReference type="Proteomes" id="UP001239782"/>
    </source>
</evidence>
<dbReference type="RefSeq" id="WP_309201243.1">
    <property type="nucleotide sequence ID" value="NZ_CP133548.1"/>
</dbReference>
<dbReference type="Pfam" id="PF07813">
    <property type="entry name" value="LTXXQ"/>
    <property type="match status" value="1"/>
</dbReference>
<evidence type="ECO:0000256" key="1">
    <source>
        <dbReference type="SAM" id="Coils"/>
    </source>
</evidence>
<proteinExistence type="predicted"/>
<feature type="coiled-coil region" evidence="1">
    <location>
        <begin position="61"/>
        <end position="120"/>
    </location>
</feature>
<keyword evidence="4" id="KW-1185">Reference proteome</keyword>
<dbReference type="AlphaFoldDB" id="A0AA51X5H2"/>
<reference evidence="3 4" key="1">
    <citation type="submission" date="2023-08" db="EMBL/GenBank/DDBJ databases">
        <title>Pleionea litopenaei sp. nov., isolated from stomach of juvenile Litopenaeus vannamei.</title>
        <authorList>
            <person name="Rho A.M."/>
            <person name="Hwang C.Y."/>
        </authorList>
    </citation>
    <scope>NUCLEOTIDE SEQUENCE [LARGE SCALE GENOMIC DNA]</scope>
    <source>
        <strain evidence="3 4">HL-JVS1</strain>
    </source>
</reference>
<dbReference type="EMBL" id="CP133548">
    <property type="protein sequence ID" value="WMS86092.1"/>
    <property type="molecule type" value="Genomic_DNA"/>
</dbReference>
<protein>
    <submittedName>
        <fullName evidence="3">Spy/CpxP family protein refolding chaperone</fullName>
    </submittedName>
</protein>
<feature type="chain" id="PRO_5041428804" evidence="2">
    <location>
        <begin position="44"/>
        <end position="166"/>
    </location>
</feature>
<keyword evidence="1" id="KW-0175">Coiled coil</keyword>
<name>A0AA51X5H2_9GAMM</name>
<accession>A0AA51X5H2</accession>
<feature type="signal peptide" evidence="2">
    <location>
        <begin position="1"/>
        <end position="43"/>
    </location>
</feature>
<dbReference type="GO" id="GO:0042597">
    <property type="term" value="C:periplasmic space"/>
    <property type="evidence" value="ECO:0007669"/>
    <property type="project" value="InterPro"/>
</dbReference>
<keyword evidence="2" id="KW-0732">Signal</keyword>
<evidence type="ECO:0000256" key="2">
    <source>
        <dbReference type="SAM" id="SignalP"/>
    </source>
</evidence>
<gene>
    <name evidence="3" type="ORF">Q9312_12775</name>
</gene>
<dbReference type="Proteomes" id="UP001239782">
    <property type="component" value="Chromosome"/>
</dbReference>